<feature type="region of interest" description="Disordered" evidence="1">
    <location>
        <begin position="554"/>
        <end position="573"/>
    </location>
</feature>
<feature type="region of interest" description="Disordered" evidence="1">
    <location>
        <begin position="934"/>
        <end position="965"/>
    </location>
</feature>
<keyword evidence="2" id="KW-1133">Transmembrane helix</keyword>
<comment type="caution">
    <text evidence="3">The sequence shown here is derived from an EMBL/GenBank/DDBJ whole genome shotgun (WGS) entry which is preliminary data.</text>
</comment>
<accession>A0A813H154</accession>
<name>A0A813H154_POLGL</name>
<evidence type="ECO:0000313" key="3">
    <source>
        <dbReference type="EMBL" id="CAE8631477.1"/>
    </source>
</evidence>
<proteinExistence type="predicted"/>
<keyword evidence="4" id="KW-1185">Reference proteome</keyword>
<feature type="region of interest" description="Disordered" evidence="1">
    <location>
        <begin position="670"/>
        <end position="695"/>
    </location>
</feature>
<feature type="region of interest" description="Disordered" evidence="1">
    <location>
        <begin position="850"/>
        <end position="905"/>
    </location>
</feature>
<protein>
    <submittedName>
        <fullName evidence="3">Uncharacterized protein</fullName>
    </submittedName>
</protein>
<dbReference type="EMBL" id="CAJNNV010030138">
    <property type="protein sequence ID" value="CAE8631477.1"/>
    <property type="molecule type" value="Genomic_DNA"/>
</dbReference>
<evidence type="ECO:0000256" key="2">
    <source>
        <dbReference type="SAM" id="Phobius"/>
    </source>
</evidence>
<gene>
    <name evidence="3" type="ORF">PGLA1383_LOCUS47580</name>
</gene>
<reference evidence="3" key="1">
    <citation type="submission" date="2021-02" db="EMBL/GenBank/DDBJ databases">
        <authorList>
            <person name="Dougan E. K."/>
            <person name="Rhodes N."/>
            <person name="Thang M."/>
            <person name="Chan C."/>
        </authorList>
    </citation>
    <scope>NUCLEOTIDE SEQUENCE</scope>
</reference>
<sequence length="965" mass="103843">MRVRISAILILAVLVSCITIWWQLLLISTPPATELEVSVTKCVVDALANLTRPWIWLAGDSNWRLVFRKLIDQLASETHAVRYAHETYKQTLPNSAWDTRWFDDDAVFYTKSGGHFRVSFRFMWNSTTRLDLWSSATVNGTAWTNQVLLCGTEDPTASFVCVKHRDPAFSDEFWSRGPHALVFAHGLWGLPSNRSCEETGPLLKSLITRAGEQAPQIVRWASNFMINFHRTITNRDIEHDRACQLSQAQNMKLPFLDLGIYVNNTRLDVHEGDYHMQHHAANRVITALMQDIAPDCFGFTGGGLCLNETQLGIQVPIYWIELFASVVGQRQAELLLQTGELVPASRLTQLGLADAVVEAGDQVLPRAVSEVKRWLRIPDAGRMATKQALRAPLAQRWAGGIDLEASKALAALCSLRDGRPIVANSTAPVTSPVVLAAAAKSLGRAEAAADPGRAEAVHAEDPATFAEVAAAADAEVMEVDIPDSSWQPAGGEKDLPSCDRGPSPAALGQLRAQALSGAAAALGLTVDEEEEEEEGWFEKEFKREAEGRKHLRFEEEEDNSCLLSEASSVHEEAEGIPNILSQEQELARESATSEADGQTESGDDVSEDDAPAIKRSCPPMLEGSDDDIPDDHPGDAVLHLHPSTPAMISSRDGPVSPSGAQMLKRSATGLCLPSPRADRPKRADFSGKSPFWTPGIAPPPQFETIPETPTSTPAGCSLSGASCGEASRQMPSRGTDSESGDIPDRMSKLVASCIDHLLGALNVSSDAAPREEDLTTVILDTKEQRMQWREFMGEAVSNSFASSLYTSFDVEPEPPKYAKPPSSAPDNSESAGGSTGRWVRLAQMNVIAPRGAGWSSSPACPSSDLRDAKKPGRSDISTSSSSAARPASPERAVASERSRSAVAALTASPDHAAAACCNCKPQEDGQLVAALARPTSTNQPDLSSLEDESCGLDSKSLPSCPPPAG</sequence>
<feature type="compositionally biased region" description="Polar residues" evidence="1">
    <location>
        <begin position="585"/>
        <end position="600"/>
    </location>
</feature>
<feature type="region of interest" description="Disordered" evidence="1">
    <location>
        <begin position="811"/>
        <end position="835"/>
    </location>
</feature>
<feature type="transmembrane region" description="Helical" evidence="2">
    <location>
        <begin position="7"/>
        <end position="25"/>
    </location>
</feature>
<dbReference type="Gene3D" id="3.90.226.10">
    <property type="entry name" value="2-enoyl-CoA Hydratase, Chain A, domain 1"/>
    <property type="match status" value="1"/>
</dbReference>
<feature type="compositionally biased region" description="Acidic residues" evidence="1">
    <location>
        <begin position="601"/>
        <end position="610"/>
    </location>
</feature>
<keyword evidence="2" id="KW-0812">Transmembrane</keyword>
<feature type="compositionally biased region" description="Basic and acidic residues" evidence="1">
    <location>
        <begin position="864"/>
        <end position="873"/>
    </location>
</feature>
<dbReference type="InterPro" id="IPR029045">
    <property type="entry name" value="ClpP/crotonase-like_dom_sf"/>
</dbReference>
<feature type="region of interest" description="Disordered" evidence="1">
    <location>
        <begin position="585"/>
        <end position="657"/>
    </location>
</feature>
<feature type="region of interest" description="Disordered" evidence="1">
    <location>
        <begin position="720"/>
        <end position="742"/>
    </location>
</feature>
<dbReference type="Proteomes" id="UP000654075">
    <property type="component" value="Unassembled WGS sequence"/>
</dbReference>
<dbReference type="Pfam" id="PF00378">
    <property type="entry name" value="ECH_1"/>
    <property type="match status" value="1"/>
</dbReference>
<dbReference type="InterPro" id="IPR001753">
    <property type="entry name" value="Enoyl-CoA_hydra/iso"/>
</dbReference>
<dbReference type="AlphaFoldDB" id="A0A813H154"/>
<dbReference type="PROSITE" id="PS51257">
    <property type="entry name" value="PROKAR_LIPOPROTEIN"/>
    <property type="match status" value="1"/>
</dbReference>
<organism evidence="3 4">
    <name type="scientific">Polarella glacialis</name>
    <name type="common">Dinoflagellate</name>
    <dbReference type="NCBI Taxonomy" id="89957"/>
    <lineage>
        <taxon>Eukaryota</taxon>
        <taxon>Sar</taxon>
        <taxon>Alveolata</taxon>
        <taxon>Dinophyceae</taxon>
        <taxon>Suessiales</taxon>
        <taxon>Suessiaceae</taxon>
        <taxon>Polarella</taxon>
    </lineage>
</organism>
<evidence type="ECO:0000313" key="4">
    <source>
        <dbReference type="Proteomes" id="UP000654075"/>
    </source>
</evidence>
<feature type="compositionally biased region" description="Low complexity" evidence="1">
    <location>
        <begin position="874"/>
        <end position="892"/>
    </location>
</feature>
<evidence type="ECO:0000256" key="1">
    <source>
        <dbReference type="SAM" id="MobiDB-lite"/>
    </source>
</evidence>
<dbReference type="SUPFAM" id="SSF52096">
    <property type="entry name" value="ClpP/crotonase"/>
    <property type="match status" value="1"/>
</dbReference>
<feature type="compositionally biased region" description="Basic and acidic residues" evidence="1">
    <location>
        <begin position="676"/>
        <end position="685"/>
    </location>
</feature>
<keyword evidence="2" id="KW-0472">Membrane</keyword>